<dbReference type="OrthoDB" id="2489132at2"/>
<keyword evidence="2 8" id="KW-0812">Transmembrane</keyword>
<comment type="subcellular location">
    <subcellularLocation>
        <location evidence="1">Membrane</location>
        <topology evidence="1">Multi-pass membrane protein</topology>
    </subcellularLocation>
</comment>
<dbReference type="AlphaFoldDB" id="A0A1H6TWF3"/>
<evidence type="ECO:0000256" key="3">
    <source>
        <dbReference type="ARBA" id="ARBA00022989"/>
    </source>
</evidence>
<evidence type="ECO:0000256" key="7">
    <source>
        <dbReference type="PROSITE-ProRule" id="PRU00284"/>
    </source>
</evidence>
<evidence type="ECO:0000256" key="4">
    <source>
        <dbReference type="ARBA" id="ARBA00023136"/>
    </source>
</evidence>
<evidence type="ECO:0000256" key="8">
    <source>
        <dbReference type="SAM" id="Phobius"/>
    </source>
</evidence>
<comment type="similarity">
    <text evidence="6">Belongs to the methyl-accepting chemotaxis (MCP) protein family.</text>
</comment>
<dbReference type="GO" id="GO:0016020">
    <property type="term" value="C:membrane"/>
    <property type="evidence" value="ECO:0007669"/>
    <property type="project" value="UniProtKB-SubCell"/>
</dbReference>
<feature type="transmembrane region" description="Helical" evidence="8">
    <location>
        <begin position="114"/>
        <end position="133"/>
    </location>
</feature>
<dbReference type="PANTHER" id="PTHR32089:SF119">
    <property type="entry name" value="METHYL-ACCEPTING CHEMOTAXIS PROTEIN CTPL"/>
    <property type="match status" value="1"/>
</dbReference>
<sequence>MSLSSTDIQTSRQEADRSLLFIILAHLPIISLVLPYGYDTFTFAGIASVLIGGFALLSYQLTKGTRTCSVLFAMCLMLLSALMIQVQMGRIEMHFHVFCGLALLMLYRDWLPLFVGALLIAIHHLALTALQLADATLANMPLMIYNYGCSWSIAFLHAAFVVFETSILMAFAIRMQKEHQQATDMLVLVDRFDHQQDLSQRLLGKTLASQSFNNMLDQFSHLIIKLKDFAQHLRQGSQDLTQVSEYTRKIAQLQQTHTQTAAESVHQMTQSVQEVAGQAQAATECVTQAQSAVAQVHHEVHASNRMSEHTNQALLNALEQVQTLVNKVQSIAEMTASINDISDQTNLLALNAAIEAARAGESGRGFSVVADEVRALSLRTQTFTQNISHTLEELTQISAQVLHGIQEGHQAAEKGLACVRQVEQAMQQIEQAIQAVQEISNHIACASQQQVSTSSEISEKVHALAEQSRRLIQDAQKAQALAERLEIDIQDIDTFIGGYQLKLI</sequence>
<dbReference type="SUPFAM" id="SSF58104">
    <property type="entry name" value="Methyl-accepting chemotaxis protein (MCP) signaling domain"/>
    <property type="match status" value="1"/>
</dbReference>
<dbReference type="PROSITE" id="PS50111">
    <property type="entry name" value="CHEMOTAXIS_TRANSDUC_2"/>
    <property type="match status" value="1"/>
</dbReference>
<keyword evidence="5 7" id="KW-0807">Transducer</keyword>
<feature type="transmembrane region" description="Helical" evidence="8">
    <location>
        <begin position="43"/>
        <end position="61"/>
    </location>
</feature>
<dbReference type="InterPro" id="IPR004090">
    <property type="entry name" value="Chemotax_Me-accpt_rcpt"/>
</dbReference>
<dbReference type="InterPro" id="IPR004089">
    <property type="entry name" value="MCPsignal_dom"/>
</dbReference>
<evidence type="ECO:0000313" key="11">
    <source>
        <dbReference type="Proteomes" id="UP000242999"/>
    </source>
</evidence>
<dbReference type="RefSeq" id="WP_093311343.1">
    <property type="nucleotide sequence ID" value="NZ_FNYH01000011.1"/>
</dbReference>
<accession>A0A1H6TWF3</accession>
<dbReference type="GO" id="GO:0006935">
    <property type="term" value="P:chemotaxis"/>
    <property type="evidence" value="ECO:0007669"/>
    <property type="project" value="InterPro"/>
</dbReference>
<dbReference type="GO" id="GO:0007165">
    <property type="term" value="P:signal transduction"/>
    <property type="evidence" value="ECO:0007669"/>
    <property type="project" value="UniProtKB-KW"/>
</dbReference>
<dbReference type="PRINTS" id="PR00260">
    <property type="entry name" value="CHEMTRNSDUCR"/>
</dbReference>
<evidence type="ECO:0000256" key="1">
    <source>
        <dbReference type="ARBA" id="ARBA00004141"/>
    </source>
</evidence>
<dbReference type="STRING" id="64971.SAMN05421831_11121"/>
<dbReference type="Gene3D" id="1.10.287.950">
    <property type="entry name" value="Methyl-accepting chemotaxis protein"/>
    <property type="match status" value="1"/>
</dbReference>
<feature type="transmembrane region" description="Helical" evidence="8">
    <location>
        <begin position="68"/>
        <end position="85"/>
    </location>
</feature>
<dbReference type="GO" id="GO:0004888">
    <property type="term" value="F:transmembrane signaling receptor activity"/>
    <property type="evidence" value="ECO:0007669"/>
    <property type="project" value="InterPro"/>
</dbReference>
<protein>
    <submittedName>
        <fullName evidence="10">Methyl-accepting chemotaxis protein</fullName>
    </submittedName>
</protein>
<dbReference type="EMBL" id="FNYH01000011">
    <property type="protein sequence ID" value="SEI81567.1"/>
    <property type="molecule type" value="Genomic_DNA"/>
</dbReference>
<evidence type="ECO:0000256" key="5">
    <source>
        <dbReference type="ARBA" id="ARBA00023224"/>
    </source>
</evidence>
<dbReference type="PANTHER" id="PTHR32089">
    <property type="entry name" value="METHYL-ACCEPTING CHEMOTAXIS PROTEIN MCPB"/>
    <property type="match status" value="1"/>
</dbReference>
<dbReference type="Proteomes" id="UP000242999">
    <property type="component" value="Unassembled WGS sequence"/>
</dbReference>
<feature type="transmembrane region" description="Helical" evidence="8">
    <location>
        <begin position="19"/>
        <end position="37"/>
    </location>
</feature>
<proteinExistence type="inferred from homology"/>
<reference evidence="11" key="1">
    <citation type="submission" date="2016-10" db="EMBL/GenBank/DDBJ databases">
        <authorList>
            <person name="Varghese N."/>
            <person name="Submissions S."/>
        </authorList>
    </citation>
    <scope>NUCLEOTIDE SEQUENCE [LARGE SCALE GENOMIC DNA]</scope>
    <source>
        <strain evidence="11">DSM 7165</strain>
    </source>
</reference>
<evidence type="ECO:0000256" key="6">
    <source>
        <dbReference type="ARBA" id="ARBA00029447"/>
    </source>
</evidence>
<organism evidence="10 11">
    <name type="scientific">Allopseudospirillum japonicum</name>
    <dbReference type="NCBI Taxonomy" id="64971"/>
    <lineage>
        <taxon>Bacteria</taxon>
        <taxon>Pseudomonadati</taxon>
        <taxon>Pseudomonadota</taxon>
        <taxon>Gammaproteobacteria</taxon>
        <taxon>Oceanospirillales</taxon>
        <taxon>Oceanospirillaceae</taxon>
        <taxon>Allopseudospirillum</taxon>
    </lineage>
</organism>
<feature type="transmembrane region" description="Helical" evidence="8">
    <location>
        <begin position="153"/>
        <end position="173"/>
    </location>
</feature>
<keyword evidence="11" id="KW-1185">Reference proteome</keyword>
<keyword evidence="4 8" id="KW-0472">Membrane</keyword>
<evidence type="ECO:0000313" key="10">
    <source>
        <dbReference type="EMBL" id="SEI81567.1"/>
    </source>
</evidence>
<gene>
    <name evidence="10" type="ORF">SAMN05421831_11121</name>
</gene>
<name>A0A1H6TWF3_9GAMM</name>
<keyword evidence="3 8" id="KW-1133">Transmembrane helix</keyword>
<dbReference type="Pfam" id="PF00015">
    <property type="entry name" value="MCPsignal"/>
    <property type="match status" value="1"/>
</dbReference>
<feature type="domain" description="Methyl-accepting transducer" evidence="9">
    <location>
        <begin position="229"/>
        <end position="465"/>
    </location>
</feature>
<evidence type="ECO:0000259" key="9">
    <source>
        <dbReference type="PROSITE" id="PS50111"/>
    </source>
</evidence>
<dbReference type="SMART" id="SM00283">
    <property type="entry name" value="MA"/>
    <property type="match status" value="1"/>
</dbReference>
<evidence type="ECO:0000256" key="2">
    <source>
        <dbReference type="ARBA" id="ARBA00022692"/>
    </source>
</evidence>